<keyword evidence="4 6" id="KW-0808">Transferase</keyword>
<feature type="binding site" evidence="6">
    <location>
        <begin position="129"/>
        <end position="130"/>
    </location>
    <ligand>
        <name>S-adenosyl-L-methionine</name>
        <dbReference type="ChEBI" id="CHEBI:59789"/>
    </ligand>
</feature>
<organism evidence="7 10">
    <name type="scientific">Clostridium pasteurianum DSM 525 = ATCC 6013</name>
    <dbReference type="NCBI Taxonomy" id="1262449"/>
    <lineage>
        <taxon>Bacteria</taxon>
        <taxon>Bacillati</taxon>
        <taxon>Bacillota</taxon>
        <taxon>Clostridia</taxon>
        <taxon>Eubacteriales</taxon>
        <taxon>Clostridiaceae</taxon>
        <taxon>Clostridium</taxon>
    </lineage>
</organism>
<dbReference type="InterPro" id="IPR003682">
    <property type="entry name" value="rRNA_ssu_MeTfrase_G"/>
</dbReference>
<comment type="caution">
    <text evidence="6">Lacks conserved residue(s) required for the propagation of feature annotation.</text>
</comment>
<dbReference type="PIRSF" id="PIRSF003078">
    <property type="entry name" value="GidB"/>
    <property type="match status" value="1"/>
</dbReference>
<dbReference type="PANTHER" id="PTHR31760">
    <property type="entry name" value="S-ADENOSYL-L-METHIONINE-DEPENDENT METHYLTRANSFERASES SUPERFAMILY PROTEIN"/>
    <property type="match status" value="1"/>
</dbReference>
<dbReference type="InterPro" id="IPR029063">
    <property type="entry name" value="SAM-dependent_MTases_sf"/>
</dbReference>
<dbReference type="Proteomes" id="UP000028042">
    <property type="component" value="Unassembled WGS sequence"/>
</dbReference>
<dbReference type="KEGG" id="cpat:CLPA_c40920"/>
<feature type="binding site" evidence="6">
    <location>
        <position position="83"/>
    </location>
    <ligand>
        <name>S-adenosyl-L-methionine</name>
        <dbReference type="ChEBI" id="CHEBI:59789"/>
    </ligand>
</feature>
<reference evidence="8 9" key="3">
    <citation type="journal article" name="Genome Announc.">
        <title>Improved Draft Genome Sequence of Clostridium pasteurianum Strain ATCC 6013 (DSM 525) Using a Hybrid Next-Generation Sequencing Approach.</title>
        <authorList>
            <person name="Pyne M.E."/>
            <person name="Utturkar S."/>
            <person name="Brown S.D."/>
            <person name="Moo-Young M."/>
            <person name="Chung D.A."/>
            <person name="Chou C.P."/>
        </authorList>
    </citation>
    <scope>NUCLEOTIDE SEQUENCE [LARGE SCALE GENOMIC DNA]</scope>
    <source>
        <strain evidence="8 9">ATCC 6013</strain>
    </source>
</reference>
<reference evidence="8" key="2">
    <citation type="submission" date="2015-10" db="EMBL/GenBank/DDBJ databases">
        <title>Improved Draft Genome Sequence of Clostridium pasteurianum Strain ATCC 6013 (DSM 525) Using a Hybrid Next-Generation Sequencing Approach.</title>
        <authorList>
            <person name="Pyne M.E."/>
            <person name="Utturkar S.M."/>
            <person name="Brown S.D."/>
            <person name="Moo-Young M."/>
            <person name="Chung D.A."/>
            <person name="Chou P.C."/>
        </authorList>
    </citation>
    <scope>NUCLEOTIDE SEQUENCE</scope>
    <source>
        <strain evidence="8">ATCC 6013</strain>
    </source>
</reference>
<evidence type="ECO:0000313" key="7">
    <source>
        <dbReference type="EMBL" id="AJA54109.1"/>
    </source>
</evidence>
<evidence type="ECO:0000256" key="6">
    <source>
        <dbReference type="HAMAP-Rule" id="MF_00074"/>
    </source>
</evidence>
<dbReference type="EC" id="2.1.1.-" evidence="6"/>
<dbReference type="EMBL" id="JPGY02000001">
    <property type="protein sequence ID" value="KRU13866.1"/>
    <property type="molecule type" value="Genomic_DNA"/>
</dbReference>
<keyword evidence="3 6" id="KW-0489">Methyltransferase</keyword>
<dbReference type="AlphaFoldDB" id="A0A0H3J8C5"/>
<evidence type="ECO:0000313" key="8">
    <source>
        <dbReference type="EMBL" id="KRU13866.1"/>
    </source>
</evidence>
<sequence length="239" mass="27343">MKYFNIMESACDNEGVVFNEEKYNKFMKYKNLIKEWNEKINLTAITEDGEIVKKHFIDSIKIFRFPFLKNAKNIIDIGTGAGFPGIPIKIINEEICVVLLDSLNKRINFLNEVIDRLDLKNIKTIHGRAEDYAKNIEYREKFDIATSRAVANMTVLSEFCIPYVKVGGYFVALKGPSIEEEILESKNAIGTLGGRLEDIIKVDIEESDLKHNLVIVKKIKQTPKQFPRKSGIVTKKPLK</sequence>
<keyword evidence="10" id="KW-1185">Reference proteome</keyword>
<comment type="similarity">
    <text evidence="6">Belongs to the methyltransferase superfamily. RNA methyltransferase RsmG family.</text>
</comment>
<reference evidence="7 10" key="1">
    <citation type="journal article" date="2015" name="Genome Announc.">
        <title>Complete Genome Sequence of the Nitrogen-Fixing and Solvent-Producing Clostridium pasteurianum DSM 525.</title>
        <authorList>
            <person name="Poehlein A."/>
            <person name="Grosse-Honebrink A."/>
            <person name="Zhang Y."/>
            <person name="Minton N.P."/>
            <person name="Daniel R."/>
        </authorList>
    </citation>
    <scope>NUCLEOTIDE SEQUENCE [LARGE SCALE GENOMIC DNA]</scope>
    <source>
        <strain evidence="7">DSM 525</strain>
        <strain evidence="10">DSM 525 / ATCC 6013</strain>
    </source>
</reference>
<gene>
    <name evidence="6 7" type="primary">rsmG</name>
    <name evidence="7" type="ORF">CLPA_c40920</name>
    <name evidence="8" type="ORF">CP6013_03122</name>
</gene>
<dbReference type="Pfam" id="PF02527">
    <property type="entry name" value="GidB"/>
    <property type="match status" value="1"/>
</dbReference>
<dbReference type="Gene3D" id="3.40.50.150">
    <property type="entry name" value="Vaccinia Virus protein VP39"/>
    <property type="match status" value="1"/>
</dbReference>
<dbReference type="FunFam" id="3.40.50.150:FF:000041">
    <property type="entry name" value="Ribosomal RNA small subunit methyltransferase G"/>
    <property type="match status" value="1"/>
</dbReference>
<evidence type="ECO:0000256" key="4">
    <source>
        <dbReference type="ARBA" id="ARBA00022679"/>
    </source>
</evidence>
<comment type="subcellular location">
    <subcellularLocation>
        <location evidence="6">Cytoplasm</location>
    </subcellularLocation>
</comment>
<accession>A0A0H3J8C5</accession>
<evidence type="ECO:0000313" key="10">
    <source>
        <dbReference type="Proteomes" id="UP000030905"/>
    </source>
</evidence>
<dbReference type="GO" id="GO:0070043">
    <property type="term" value="F:rRNA (guanine-N7-)-methyltransferase activity"/>
    <property type="evidence" value="ECO:0007669"/>
    <property type="project" value="UniProtKB-UniRule"/>
</dbReference>
<dbReference type="KEGG" id="cpae:CPAST_c40920"/>
<evidence type="ECO:0000256" key="1">
    <source>
        <dbReference type="ARBA" id="ARBA00022490"/>
    </source>
</evidence>
<name>A0A0H3J8C5_CLOPA</name>
<dbReference type="SUPFAM" id="SSF53335">
    <property type="entry name" value="S-adenosyl-L-methionine-dependent methyltransferases"/>
    <property type="match status" value="1"/>
</dbReference>
<dbReference type="eggNOG" id="COG0357">
    <property type="taxonomic scope" value="Bacteria"/>
</dbReference>
<feature type="binding site" evidence="6">
    <location>
        <position position="148"/>
    </location>
    <ligand>
        <name>S-adenosyl-L-methionine</name>
        <dbReference type="ChEBI" id="CHEBI:59789"/>
    </ligand>
</feature>
<keyword evidence="2 6" id="KW-0698">rRNA processing</keyword>
<dbReference type="HAMAP" id="MF_00074">
    <property type="entry name" value="16SrRNA_methyltr_G"/>
    <property type="match status" value="1"/>
</dbReference>
<dbReference type="Proteomes" id="UP000030905">
    <property type="component" value="Chromosome"/>
</dbReference>
<evidence type="ECO:0000256" key="5">
    <source>
        <dbReference type="ARBA" id="ARBA00022691"/>
    </source>
</evidence>
<dbReference type="GeneID" id="93076159"/>
<comment type="function">
    <text evidence="6">Specifically methylates the N7 position of a guanine in 16S rRNA.</text>
</comment>
<dbReference type="CDD" id="cd02440">
    <property type="entry name" value="AdoMet_MTases"/>
    <property type="match status" value="1"/>
</dbReference>
<dbReference type="NCBIfam" id="TIGR00138">
    <property type="entry name" value="rsmG_gidB"/>
    <property type="match status" value="1"/>
</dbReference>
<keyword evidence="1 6" id="KW-0963">Cytoplasm</keyword>
<evidence type="ECO:0000256" key="2">
    <source>
        <dbReference type="ARBA" id="ARBA00022552"/>
    </source>
</evidence>
<protein>
    <recommendedName>
        <fullName evidence="6">Ribosomal RNA small subunit methyltransferase G</fullName>
        <ecNumber evidence="6">2.1.1.-</ecNumber>
    </recommendedName>
    <alternativeName>
        <fullName evidence="6">16S rRNA 7-methylguanosine methyltransferase</fullName>
        <shortName evidence="6">16S rRNA m7G methyltransferase</shortName>
    </alternativeName>
</protein>
<dbReference type="EMBL" id="CP009268">
    <property type="protein sequence ID" value="AJA54109.1"/>
    <property type="molecule type" value="Genomic_DNA"/>
</dbReference>
<dbReference type="PATRIC" id="fig|1262449.3.peg.2040"/>
<dbReference type="GO" id="GO:0005829">
    <property type="term" value="C:cytosol"/>
    <property type="evidence" value="ECO:0007669"/>
    <property type="project" value="TreeGrafter"/>
</dbReference>
<evidence type="ECO:0000256" key="3">
    <source>
        <dbReference type="ARBA" id="ARBA00022603"/>
    </source>
</evidence>
<feature type="binding site" evidence="6">
    <location>
        <position position="78"/>
    </location>
    <ligand>
        <name>S-adenosyl-L-methionine</name>
        <dbReference type="ChEBI" id="CHEBI:59789"/>
    </ligand>
</feature>
<keyword evidence="5 6" id="KW-0949">S-adenosyl-L-methionine</keyword>
<dbReference type="PANTHER" id="PTHR31760:SF0">
    <property type="entry name" value="S-ADENOSYL-L-METHIONINE-DEPENDENT METHYLTRANSFERASES SUPERFAMILY PROTEIN"/>
    <property type="match status" value="1"/>
</dbReference>
<evidence type="ECO:0000313" key="9">
    <source>
        <dbReference type="Proteomes" id="UP000028042"/>
    </source>
</evidence>
<proteinExistence type="inferred from homology"/>
<dbReference type="RefSeq" id="WP_003444880.1">
    <property type="nucleotide sequence ID" value="NZ_ANZB01000006.1"/>
</dbReference>